<feature type="transmembrane region" description="Helical" evidence="6">
    <location>
        <begin position="340"/>
        <end position="361"/>
    </location>
</feature>
<feature type="transmembrane region" description="Helical" evidence="6">
    <location>
        <begin position="272"/>
        <end position="293"/>
    </location>
</feature>
<dbReference type="Gene3D" id="1.20.1250.20">
    <property type="entry name" value="MFS general substrate transporter like domains"/>
    <property type="match status" value="2"/>
</dbReference>
<keyword evidence="9" id="KW-1185">Reference proteome</keyword>
<dbReference type="InterPro" id="IPR036259">
    <property type="entry name" value="MFS_trans_sf"/>
</dbReference>
<dbReference type="InterPro" id="IPR011701">
    <property type="entry name" value="MFS"/>
</dbReference>
<reference evidence="9" key="1">
    <citation type="submission" date="2016-10" db="EMBL/GenBank/DDBJ databases">
        <authorList>
            <person name="Varghese N."/>
            <person name="Submissions S."/>
        </authorList>
    </citation>
    <scope>NUCLEOTIDE SEQUENCE [LARGE SCALE GENOMIC DNA]</scope>
    <source>
        <strain evidence="9">CGMCC 1.1761</strain>
    </source>
</reference>
<dbReference type="AlphaFoldDB" id="A0A1G4QH14"/>
<dbReference type="GO" id="GO:0022857">
    <property type="term" value="F:transmembrane transporter activity"/>
    <property type="evidence" value="ECO:0007669"/>
    <property type="project" value="InterPro"/>
</dbReference>
<gene>
    <name evidence="8" type="ORF">SAMN05660859_1211</name>
</gene>
<evidence type="ECO:0000256" key="4">
    <source>
        <dbReference type="ARBA" id="ARBA00022989"/>
    </source>
</evidence>
<dbReference type="InterPro" id="IPR020846">
    <property type="entry name" value="MFS_dom"/>
</dbReference>
<feature type="transmembrane region" description="Helical" evidence="6">
    <location>
        <begin position="373"/>
        <end position="394"/>
    </location>
</feature>
<keyword evidence="4 6" id="KW-1133">Transmembrane helix</keyword>
<evidence type="ECO:0000256" key="3">
    <source>
        <dbReference type="ARBA" id="ARBA00022692"/>
    </source>
</evidence>
<dbReference type="Proteomes" id="UP000198889">
    <property type="component" value="Unassembled WGS sequence"/>
</dbReference>
<dbReference type="EMBL" id="FMTP01000001">
    <property type="protein sequence ID" value="SCW43900.1"/>
    <property type="molecule type" value="Genomic_DNA"/>
</dbReference>
<feature type="transmembrane region" description="Helical" evidence="6">
    <location>
        <begin position="159"/>
        <end position="182"/>
    </location>
</feature>
<feature type="transmembrane region" description="Helical" evidence="6">
    <location>
        <begin position="102"/>
        <end position="128"/>
    </location>
</feature>
<feature type="transmembrane region" description="Helical" evidence="6">
    <location>
        <begin position="314"/>
        <end position="334"/>
    </location>
</feature>
<feature type="transmembrane region" description="Helical" evidence="6">
    <location>
        <begin position="188"/>
        <end position="210"/>
    </location>
</feature>
<feature type="domain" description="Major facilitator superfamily (MFS) profile" evidence="7">
    <location>
        <begin position="35"/>
        <end position="431"/>
    </location>
</feature>
<dbReference type="STRING" id="177413.SAMN05660859_1211"/>
<keyword evidence="2" id="KW-0813">Transport</keyword>
<evidence type="ECO:0000256" key="6">
    <source>
        <dbReference type="SAM" id="Phobius"/>
    </source>
</evidence>
<dbReference type="SUPFAM" id="SSF103473">
    <property type="entry name" value="MFS general substrate transporter"/>
    <property type="match status" value="1"/>
</dbReference>
<dbReference type="PANTHER" id="PTHR23505">
    <property type="entry name" value="SPINSTER"/>
    <property type="match status" value="1"/>
</dbReference>
<dbReference type="InterPro" id="IPR044770">
    <property type="entry name" value="MFS_spinster-like"/>
</dbReference>
<accession>A0A1G4QH14</accession>
<keyword evidence="5 6" id="KW-0472">Membrane</keyword>
<dbReference type="Pfam" id="PF07690">
    <property type="entry name" value="MFS_1"/>
    <property type="match status" value="1"/>
</dbReference>
<protein>
    <submittedName>
        <fullName evidence="8">Predicted arabinose efflux permease, MFS family</fullName>
    </submittedName>
</protein>
<evidence type="ECO:0000313" key="8">
    <source>
        <dbReference type="EMBL" id="SCW43900.1"/>
    </source>
</evidence>
<dbReference type="PANTHER" id="PTHR23505:SF79">
    <property type="entry name" value="PROTEIN SPINSTER"/>
    <property type="match status" value="1"/>
</dbReference>
<name>A0A1G4QH14_9HYPH</name>
<evidence type="ECO:0000256" key="5">
    <source>
        <dbReference type="ARBA" id="ARBA00023136"/>
    </source>
</evidence>
<organism evidence="8 9">
    <name type="scientific">Ancylobacter rudongensis</name>
    <dbReference type="NCBI Taxonomy" id="177413"/>
    <lineage>
        <taxon>Bacteria</taxon>
        <taxon>Pseudomonadati</taxon>
        <taxon>Pseudomonadota</taxon>
        <taxon>Alphaproteobacteria</taxon>
        <taxon>Hyphomicrobiales</taxon>
        <taxon>Xanthobacteraceae</taxon>
        <taxon>Ancylobacter</taxon>
    </lineage>
</organism>
<evidence type="ECO:0000259" key="7">
    <source>
        <dbReference type="PROSITE" id="PS50850"/>
    </source>
</evidence>
<feature type="transmembrane region" description="Helical" evidence="6">
    <location>
        <begin position="69"/>
        <end position="90"/>
    </location>
</feature>
<dbReference type="GO" id="GO:0016020">
    <property type="term" value="C:membrane"/>
    <property type="evidence" value="ECO:0007669"/>
    <property type="project" value="UniProtKB-SubCell"/>
</dbReference>
<dbReference type="RefSeq" id="WP_205409246.1">
    <property type="nucleotide sequence ID" value="NZ_FMTP01000001.1"/>
</dbReference>
<keyword evidence="3 6" id="KW-0812">Transmembrane</keyword>
<evidence type="ECO:0000256" key="2">
    <source>
        <dbReference type="ARBA" id="ARBA00022448"/>
    </source>
</evidence>
<evidence type="ECO:0000256" key="1">
    <source>
        <dbReference type="ARBA" id="ARBA00004141"/>
    </source>
</evidence>
<feature type="transmembrane region" description="Helical" evidence="6">
    <location>
        <begin position="406"/>
        <end position="428"/>
    </location>
</feature>
<sequence>MTESAVRSIDGLKDIPCPSAESGSEYVSGWQVYATFLTLFLVSAISQADRILPFIMAEAIKTELSLSDTQVGLLTGIPFAICYTLLSLPLGRAADRGSPRFVLVACILAWSAMTALGGVAASFLILALTRFGVASGEAGAFPAGHAIIARTIRPERRGLAIGLFAMGLPLGAMVGFAAGGAIADQLGWRAVLIGAGAIGGVIALLVLLVIGPTPPLRQSTATGDSFLRSSARRLAAPAFRWLFVGAIAVGFASAPFYAFAGPFLIRIHGFTAGQAGLAFGLLQGLMGIVGAVTGGRMFDRAVQSGTGRVLGPPAYLFLIASVTTTAALFAPIGWLSVALLVPGMLSFAFMLPFAFGAAHLVAGKGREAQATSIVMVGSGLMGPALGPLIVGLVSDAASAAQIPDGLAFGLLIVPLASVATALAMLVANRRIAATFARR</sequence>
<feature type="transmembrane region" description="Helical" evidence="6">
    <location>
        <begin position="238"/>
        <end position="260"/>
    </location>
</feature>
<dbReference type="PROSITE" id="PS50850">
    <property type="entry name" value="MFS"/>
    <property type="match status" value="1"/>
</dbReference>
<proteinExistence type="predicted"/>
<evidence type="ECO:0000313" key="9">
    <source>
        <dbReference type="Proteomes" id="UP000198889"/>
    </source>
</evidence>
<comment type="subcellular location">
    <subcellularLocation>
        <location evidence="1">Membrane</location>
        <topology evidence="1">Multi-pass membrane protein</topology>
    </subcellularLocation>
</comment>